<evidence type="ECO:0000313" key="2">
    <source>
        <dbReference type="EMBL" id="ADV63026.1"/>
    </source>
</evidence>
<dbReference type="Gene3D" id="3.40.50.300">
    <property type="entry name" value="P-loop containing nucleotide triphosphate hydrolases"/>
    <property type="match status" value="1"/>
</dbReference>
<dbReference type="InterPro" id="IPR027417">
    <property type="entry name" value="P-loop_NTPase"/>
</dbReference>
<dbReference type="HOGENOM" id="CLU_392247_0_0_0"/>
<proteinExistence type="predicted"/>
<organism evidence="2 3">
    <name type="scientific">Isosphaera pallida (strain ATCC 43644 / DSM 9630 / IS1B)</name>
    <dbReference type="NCBI Taxonomy" id="575540"/>
    <lineage>
        <taxon>Bacteria</taxon>
        <taxon>Pseudomonadati</taxon>
        <taxon>Planctomycetota</taxon>
        <taxon>Planctomycetia</taxon>
        <taxon>Isosphaerales</taxon>
        <taxon>Isosphaeraceae</taxon>
        <taxon>Isosphaera</taxon>
    </lineage>
</organism>
<dbReference type="InParanoid" id="E8QXH8"/>
<dbReference type="STRING" id="575540.Isop_2452"/>
<keyword evidence="3" id="KW-1185">Reference proteome</keyword>
<gene>
    <name evidence="2" type="ordered locus">Isop_2452</name>
</gene>
<dbReference type="eggNOG" id="COG5525">
    <property type="taxonomic scope" value="Bacteria"/>
</dbReference>
<dbReference type="EMBL" id="CP002353">
    <property type="protein sequence ID" value="ADV63026.1"/>
    <property type="molecule type" value="Genomic_DNA"/>
</dbReference>
<reference key="1">
    <citation type="submission" date="2010-11" db="EMBL/GenBank/DDBJ databases">
        <title>The complete sequence of chromosome of Isophaera pallida ATCC 43644.</title>
        <authorList>
            <consortium name="US DOE Joint Genome Institute (JGI-PGF)"/>
            <person name="Lucas S."/>
            <person name="Copeland A."/>
            <person name="Lapidus A."/>
            <person name="Bruce D."/>
            <person name="Goodwin L."/>
            <person name="Pitluck S."/>
            <person name="Kyrpides N."/>
            <person name="Mavromatis K."/>
            <person name="Pagani I."/>
            <person name="Ivanova N."/>
            <person name="Saunders E."/>
            <person name="Brettin T."/>
            <person name="Detter J.C."/>
            <person name="Han C."/>
            <person name="Tapia R."/>
            <person name="Land M."/>
            <person name="Hauser L."/>
            <person name="Markowitz V."/>
            <person name="Cheng J.-F."/>
            <person name="Hugenholtz P."/>
            <person name="Woyke T."/>
            <person name="Wu D."/>
            <person name="Eisen J.A."/>
        </authorList>
    </citation>
    <scope>NUCLEOTIDE SEQUENCE</scope>
    <source>
        <strain>ATCC 43644</strain>
    </source>
</reference>
<feature type="domain" description="Terminase large subunit GpA endonuclease" evidence="1">
    <location>
        <begin position="453"/>
        <end position="728"/>
    </location>
</feature>
<dbReference type="InterPro" id="IPR046454">
    <property type="entry name" value="GpA_endonuclease"/>
</dbReference>
<dbReference type="Proteomes" id="UP000008631">
    <property type="component" value="Chromosome"/>
</dbReference>
<dbReference type="KEGG" id="ipa:Isop_2452"/>
<dbReference type="Pfam" id="PF20454">
    <property type="entry name" value="GpA_nuclease"/>
    <property type="match status" value="1"/>
</dbReference>
<protein>
    <recommendedName>
        <fullName evidence="1">Terminase large subunit GpA endonuclease domain-containing protein</fullName>
    </recommendedName>
</protein>
<sequence>MAIDPRKLRPSELCRLLNSTPLGEVINERQLHRHRSRAGLRIGDARHMDLLRYVAWLVQLRHAPRPEPDGDPYEKLKGRARARNIALSLAGRDIGELPAVVNPGRKAQAESNFRFFCESYFPLTFHLPWSKDHLKVIARIEQAVLRGGLFALAMPRGSGKSTICECACIWAVLYGHREFVCLIGSDEGHAMDMLDSIKMELDGNDLLLEDFPEVVYPIQCLDGIANRCKGQLYKGERTHIGWTAREIVLPTVPESKASGAIIKVAGITGRIRGMKYKRADGKTVRPSLVVLDDPQTDESARSLSQCATRESILAGAVLGLAGPGKKISGIMPCTVIRPGDMADNILDRDKHPEWNGERTKMVYSFPANEKLWQQYAELRAESMRQGNAGEEATEFYRQNREAMDAGAVVAWPERFNHDELSAVQHAMNLKLQDEAAFFAEYQNEPLPEEVAGDDELTADQIAGKLNRMKRGEVPIGCNHLTTFIDVQANLLFYVVAAWEDDFTGYVIDYGTFPDQKRPYFTLRDARLTLAGVTGAAGLEGAIYAGLEKLTANLLGRAWRRDDGAELRIERCLIDANWGSATDVVYQFCRQSAHAGIVLPSHGRFVGASSQPFSEYKRRPGDRVGHNWRIPNVHGKRAVRHGVFDTNYWKSFVHARLAVPMGDRGCLSLFGDKPEMHRLFAEHLTAEYRVKTEGRGRTVDEWKPRPERGDNHWLDCLVGCAVAASMQGVVLPGTDGQAPAKRERLSFAKMQKTKRR</sequence>
<reference evidence="2 3" key="2">
    <citation type="journal article" date="2011" name="Stand. Genomic Sci.">
        <title>Complete genome sequence of Isosphaera pallida type strain (IS1B).</title>
        <authorList>
            <consortium name="US DOE Joint Genome Institute (JGI-PGF)"/>
            <person name="Goker M."/>
            <person name="Cleland D."/>
            <person name="Saunders E."/>
            <person name="Lapidus A."/>
            <person name="Nolan M."/>
            <person name="Lucas S."/>
            <person name="Hammon N."/>
            <person name="Deshpande S."/>
            <person name="Cheng J.F."/>
            <person name="Tapia R."/>
            <person name="Han C."/>
            <person name="Goodwin L."/>
            <person name="Pitluck S."/>
            <person name="Liolios K."/>
            <person name="Pagani I."/>
            <person name="Ivanova N."/>
            <person name="Mavromatis K."/>
            <person name="Pati A."/>
            <person name="Chen A."/>
            <person name="Palaniappan K."/>
            <person name="Land M."/>
            <person name="Hauser L."/>
            <person name="Chang Y.J."/>
            <person name="Jeffries C.D."/>
            <person name="Detter J.C."/>
            <person name="Beck B."/>
            <person name="Woyke T."/>
            <person name="Bristow J."/>
            <person name="Eisen J.A."/>
            <person name="Markowitz V."/>
            <person name="Hugenholtz P."/>
            <person name="Kyrpides N.C."/>
            <person name="Klenk H.P."/>
        </authorList>
    </citation>
    <scope>NUCLEOTIDE SEQUENCE [LARGE SCALE GENOMIC DNA]</scope>
    <source>
        <strain evidence="3">ATCC 43644 / DSM 9630 / IS1B</strain>
    </source>
</reference>
<name>E8QXH8_ISOPI</name>
<dbReference type="RefSeq" id="WP_013565314.1">
    <property type="nucleotide sequence ID" value="NC_014962.1"/>
</dbReference>
<evidence type="ECO:0000313" key="3">
    <source>
        <dbReference type="Proteomes" id="UP000008631"/>
    </source>
</evidence>
<dbReference type="OrthoDB" id="234808at2"/>
<evidence type="ECO:0000259" key="1">
    <source>
        <dbReference type="Pfam" id="PF20454"/>
    </source>
</evidence>
<dbReference type="AlphaFoldDB" id="E8QXH8"/>
<dbReference type="GO" id="GO:0004519">
    <property type="term" value="F:endonuclease activity"/>
    <property type="evidence" value="ECO:0007669"/>
    <property type="project" value="InterPro"/>
</dbReference>
<accession>E8QXH8</accession>